<evidence type="ECO:0000256" key="14">
    <source>
        <dbReference type="SAM" id="Coils"/>
    </source>
</evidence>
<dbReference type="GO" id="GO:0003924">
    <property type="term" value="F:GTPase activity"/>
    <property type="evidence" value="ECO:0007669"/>
    <property type="project" value="InterPro"/>
</dbReference>
<evidence type="ECO:0000313" key="17">
    <source>
        <dbReference type="EMBL" id="SFV60849.1"/>
    </source>
</evidence>
<dbReference type="EMBL" id="FPHC01000061">
    <property type="protein sequence ID" value="SFV60849.1"/>
    <property type="molecule type" value="Genomic_DNA"/>
</dbReference>
<dbReference type="Pfam" id="PF00448">
    <property type="entry name" value="SRP54"/>
    <property type="match status" value="1"/>
</dbReference>
<evidence type="ECO:0000256" key="12">
    <source>
        <dbReference type="ARBA" id="ARBA00025337"/>
    </source>
</evidence>
<dbReference type="Gene3D" id="1.20.120.1380">
    <property type="entry name" value="Flagellar FlhF biosynthesis protein, N domain"/>
    <property type="match status" value="1"/>
</dbReference>
<evidence type="ECO:0000256" key="11">
    <source>
        <dbReference type="ARBA" id="ARBA00023225"/>
    </source>
</evidence>
<gene>
    <name evidence="17" type="ORF">MNB_SV-6-1900</name>
</gene>
<keyword evidence="14" id="KW-0175">Coiled coil</keyword>
<reference evidence="17" key="1">
    <citation type="submission" date="2016-10" db="EMBL/GenBank/DDBJ databases">
        <authorList>
            <person name="de Groot N.N."/>
        </authorList>
    </citation>
    <scope>NUCLEOTIDE SEQUENCE</scope>
</reference>
<evidence type="ECO:0000259" key="15">
    <source>
        <dbReference type="SMART" id="SM00382"/>
    </source>
</evidence>
<dbReference type="SMART" id="SM00382">
    <property type="entry name" value="AAA"/>
    <property type="match status" value="1"/>
</dbReference>
<dbReference type="InterPro" id="IPR003593">
    <property type="entry name" value="AAA+_ATPase"/>
</dbReference>
<accession>A0A1W1C514</accession>
<dbReference type="GO" id="GO:0015031">
    <property type="term" value="P:protein transport"/>
    <property type="evidence" value="ECO:0007669"/>
    <property type="project" value="UniProtKB-KW"/>
</dbReference>
<comment type="similarity">
    <text evidence="2">Belongs to the GTP-binding SRP family.</text>
</comment>
<dbReference type="GO" id="GO:0005047">
    <property type="term" value="F:signal recognition particle binding"/>
    <property type="evidence" value="ECO:0007669"/>
    <property type="project" value="TreeGrafter"/>
</dbReference>
<dbReference type="GO" id="GO:0006614">
    <property type="term" value="P:SRP-dependent cotranslational protein targeting to membrane"/>
    <property type="evidence" value="ECO:0007669"/>
    <property type="project" value="InterPro"/>
</dbReference>
<dbReference type="GO" id="GO:0044781">
    <property type="term" value="P:bacterial-type flagellum organization"/>
    <property type="evidence" value="ECO:0007669"/>
    <property type="project" value="UniProtKB-KW"/>
</dbReference>
<dbReference type="FunFam" id="3.40.50.300:FF:000695">
    <property type="entry name" value="Flagellar biosynthesis regulator FlhF"/>
    <property type="match status" value="1"/>
</dbReference>
<evidence type="ECO:0000256" key="2">
    <source>
        <dbReference type="ARBA" id="ARBA00008531"/>
    </source>
</evidence>
<dbReference type="InterPro" id="IPR047040">
    <property type="entry name" value="FlhF__GTPase_dom"/>
</dbReference>
<evidence type="ECO:0000256" key="7">
    <source>
        <dbReference type="ARBA" id="ARBA00022795"/>
    </source>
</evidence>
<evidence type="ECO:0000259" key="16">
    <source>
        <dbReference type="SMART" id="SM00962"/>
    </source>
</evidence>
<dbReference type="InterPro" id="IPR000897">
    <property type="entry name" value="SRP54_GTPase_dom"/>
</dbReference>
<keyword evidence="11" id="KW-1006">Bacterial flagellum protein export</keyword>
<keyword evidence="17" id="KW-0282">Flagellum</keyword>
<keyword evidence="8" id="KW-0653">Protein transport</keyword>
<evidence type="ECO:0000256" key="4">
    <source>
        <dbReference type="ARBA" id="ARBA00022448"/>
    </source>
</evidence>
<feature type="coiled-coil region" evidence="14">
    <location>
        <begin position="58"/>
        <end position="85"/>
    </location>
</feature>
<keyword evidence="17" id="KW-0969">Cilium</keyword>
<dbReference type="PANTHER" id="PTHR43134:SF3">
    <property type="entry name" value="FLAGELLAR BIOSYNTHESIS PROTEIN FLHF"/>
    <property type="match status" value="1"/>
</dbReference>
<keyword evidence="17" id="KW-0966">Cell projection</keyword>
<evidence type="ECO:0000256" key="8">
    <source>
        <dbReference type="ARBA" id="ARBA00022927"/>
    </source>
</evidence>
<evidence type="ECO:0000256" key="6">
    <source>
        <dbReference type="ARBA" id="ARBA00022741"/>
    </source>
</evidence>
<keyword evidence="6" id="KW-0547">Nucleotide-binding</keyword>
<dbReference type="AlphaFoldDB" id="A0A1W1C514"/>
<dbReference type="GO" id="GO:0005525">
    <property type="term" value="F:GTP binding"/>
    <property type="evidence" value="ECO:0007669"/>
    <property type="project" value="UniProtKB-KW"/>
</dbReference>
<organism evidence="17">
    <name type="scientific">hydrothermal vent metagenome</name>
    <dbReference type="NCBI Taxonomy" id="652676"/>
    <lineage>
        <taxon>unclassified sequences</taxon>
        <taxon>metagenomes</taxon>
        <taxon>ecological metagenomes</taxon>
    </lineage>
</organism>
<proteinExistence type="inferred from homology"/>
<keyword evidence="9" id="KW-0342">GTP-binding</keyword>
<keyword evidence="7" id="KW-1005">Bacterial flagellum biogenesis</keyword>
<name>A0A1W1C514_9ZZZZ</name>
<feature type="domain" description="SRP54-type proteins GTP-binding" evidence="16">
    <location>
        <begin position="146"/>
        <end position="341"/>
    </location>
</feature>
<evidence type="ECO:0000256" key="10">
    <source>
        <dbReference type="ARBA" id="ARBA00023136"/>
    </source>
</evidence>
<dbReference type="Gene3D" id="3.40.50.300">
    <property type="entry name" value="P-loop containing nucleotide triphosphate hydrolases"/>
    <property type="match status" value="1"/>
</dbReference>
<keyword evidence="10" id="KW-0472">Membrane</keyword>
<evidence type="ECO:0000256" key="13">
    <source>
        <dbReference type="ARBA" id="ARBA00030866"/>
    </source>
</evidence>
<dbReference type="SUPFAM" id="SSF52540">
    <property type="entry name" value="P-loop containing nucleoside triphosphate hydrolases"/>
    <property type="match status" value="1"/>
</dbReference>
<feature type="domain" description="AAA+ ATPase" evidence="15">
    <location>
        <begin position="145"/>
        <end position="291"/>
    </location>
</feature>
<dbReference type="CDD" id="cd17873">
    <property type="entry name" value="FlhF"/>
    <property type="match status" value="1"/>
</dbReference>
<keyword evidence="5" id="KW-1003">Cell membrane</keyword>
<dbReference type="InterPro" id="IPR027417">
    <property type="entry name" value="P-loop_NTPase"/>
</dbReference>
<keyword evidence="4" id="KW-0813">Transport</keyword>
<sequence>MIDVKLVSSTPQSAYALAKERYGDSFKLISAKQIHDPVGNKVECEITISVPKDKFLQLPEQQKENQELQNELEILKRELESLKSTTQESRVLSIFEQKGISREWLNEITAPLIGSTLYQDDKLLVSYILQEIDESLEIKREDFKEQKIMMFVGPTGVGKTTTVAKLAARYAYMLEERLKVALVNLDSFKVGAIEQLSHFSDIMKLEHFKVNGVAELKEVLARVKGYDVVLIDTAGMSPFDTEKLIKTVEYLNSNSDIKIEVNLVISATVKFEDAVDIYQTFSFLNIDSLILSKIDETKHLGDILSFILLHSIPLSYFSIGQEVPDDLMVADREYILQNFIGDLDG</sequence>
<dbReference type="PANTHER" id="PTHR43134">
    <property type="entry name" value="SIGNAL RECOGNITION PARTICLE RECEPTOR SUBUNIT ALPHA"/>
    <property type="match status" value="1"/>
</dbReference>
<protein>
    <recommendedName>
        <fullName evidence="3">Flagellar biosynthesis protein FlhF</fullName>
    </recommendedName>
    <alternativeName>
        <fullName evidence="13">Flagella-associated GTP-binding protein</fullName>
    </alternativeName>
</protein>
<evidence type="ECO:0000256" key="9">
    <source>
        <dbReference type="ARBA" id="ARBA00023134"/>
    </source>
</evidence>
<evidence type="ECO:0000256" key="3">
    <source>
        <dbReference type="ARBA" id="ARBA00014919"/>
    </source>
</evidence>
<evidence type="ECO:0000256" key="5">
    <source>
        <dbReference type="ARBA" id="ARBA00022475"/>
    </source>
</evidence>
<dbReference type="SMART" id="SM00962">
    <property type="entry name" value="SRP54"/>
    <property type="match status" value="1"/>
</dbReference>
<evidence type="ECO:0000256" key="1">
    <source>
        <dbReference type="ARBA" id="ARBA00004413"/>
    </source>
</evidence>
<dbReference type="GO" id="GO:0005886">
    <property type="term" value="C:plasma membrane"/>
    <property type="evidence" value="ECO:0007669"/>
    <property type="project" value="UniProtKB-SubCell"/>
</dbReference>
<comment type="subcellular location">
    <subcellularLocation>
        <location evidence="1">Cell membrane</location>
        <topology evidence="1">Peripheral membrane protein</topology>
        <orientation evidence="1">Cytoplasmic side</orientation>
    </subcellularLocation>
</comment>
<comment type="function">
    <text evidence="12">Necessary for flagellar biosynthesis. May be involved in translocation of the flagellum.</text>
</comment>